<proteinExistence type="predicted"/>
<gene>
    <name evidence="1" type="ORF">NPIL_254181</name>
</gene>
<name>A0A8X6P766_NEPPI</name>
<comment type="caution">
    <text evidence="1">The sequence shown here is derived from an EMBL/GenBank/DDBJ whole genome shotgun (WGS) entry which is preliminary data.</text>
</comment>
<dbReference type="OrthoDB" id="6427440at2759"/>
<dbReference type="Proteomes" id="UP000887013">
    <property type="component" value="Unassembled WGS sequence"/>
</dbReference>
<evidence type="ECO:0000313" key="1">
    <source>
        <dbReference type="EMBL" id="GFT54284.1"/>
    </source>
</evidence>
<accession>A0A8X6P766</accession>
<dbReference type="AlphaFoldDB" id="A0A8X6P766"/>
<evidence type="ECO:0000313" key="2">
    <source>
        <dbReference type="Proteomes" id="UP000887013"/>
    </source>
</evidence>
<keyword evidence="2" id="KW-1185">Reference proteome</keyword>
<organism evidence="1 2">
    <name type="scientific">Nephila pilipes</name>
    <name type="common">Giant wood spider</name>
    <name type="synonym">Nephila maculata</name>
    <dbReference type="NCBI Taxonomy" id="299642"/>
    <lineage>
        <taxon>Eukaryota</taxon>
        <taxon>Metazoa</taxon>
        <taxon>Ecdysozoa</taxon>
        <taxon>Arthropoda</taxon>
        <taxon>Chelicerata</taxon>
        <taxon>Arachnida</taxon>
        <taxon>Araneae</taxon>
        <taxon>Araneomorphae</taxon>
        <taxon>Entelegynae</taxon>
        <taxon>Araneoidea</taxon>
        <taxon>Nephilidae</taxon>
        <taxon>Nephila</taxon>
    </lineage>
</organism>
<protein>
    <submittedName>
        <fullName evidence="1">Uncharacterized protein</fullName>
    </submittedName>
</protein>
<sequence length="128" mass="14510">MYDEGFGTSNRRNWLSPSILEKRSVSVEENSQCNSKAFSQWNAEGLDSLLYNLSHVFSKGCYIVGCIRLEPQMVVLTSELPVSLPQNNKEIETPIKRLLKANIIKPSLCCPLDMRKVEGKKTQMCIEN</sequence>
<reference evidence="1" key="1">
    <citation type="submission" date="2020-08" db="EMBL/GenBank/DDBJ databases">
        <title>Multicomponent nature underlies the extraordinary mechanical properties of spider dragline silk.</title>
        <authorList>
            <person name="Kono N."/>
            <person name="Nakamura H."/>
            <person name="Mori M."/>
            <person name="Yoshida Y."/>
            <person name="Ohtoshi R."/>
            <person name="Malay A.D."/>
            <person name="Moran D.A.P."/>
            <person name="Tomita M."/>
            <person name="Numata K."/>
            <person name="Arakawa K."/>
        </authorList>
    </citation>
    <scope>NUCLEOTIDE SEQUENCE</scope>
</reference>
<dbReference type="EMBL" id="BMAW01066288">
    <property type="protein sequence ID" value="GFT54284.1"/>
    <property type="molecule type" value="Genomic_DNA"/>
</dbReference>